<sequence length="29" mass="3272">SIESKPELAPKRENQGVQIWEGITTQFGQ</sequence>
<dbReference type="AlphaFoldDB" id="X1HT90"/>
<feature type="compositionally biased region" description="Basic and acidic residues" evidence="1">
    <location>
        <begin position="1"/>
        <end position="14"/>
    </location>
</feature>
<reference evidence="2" key="1">
    <citation type="journal article" date="2014" name="Front. Microbiol.">
        <title>High frequency of phylogenetically diverse reductive dehalogenase-homologous genes in deep subseafloor sedimentary metagenomes.</title>
        <authorList>
            <person name="Kawai M."/>
            <person name="Futagami T."/>
            <person name="Toyoda A."/>
            <person name="Takaki Y."/>
            <person name="Nishi S."/>
            <person name="Hori S."/>
            <person name="Arai W."/>
            <person name="Tsubouchi T."/>
            <person name="Morono Y."/>
            <person name="Uchiyama I."/>
            <person name="Ito T."/>
            <person name="Fujiyama A."/>
            <person name="Inagaki F."/>
            <person name="Takami H."/>
        </authorList>
    </citation>
    <scope>NUCLEOTIDE SEQUENCE</scope>
    <source>
        <strain evidence="2">Expedition CK06-06</strain>
    </source>
</reference>
<evidence type="ECO:0000256" key="1">
    <source>
        <dbReference type="SAM" id="MobiDB-lite"/>
    </source>
</evidence>
<name>X1HT90_9ZZZZ</name>
<feature type="non-terminal residue" evidence="2">
    <location>
        <position position="1"/>
    </location>
</feature>
<accession>X1HT90</accession>
<protein>
    <submittedName>
        <fullName evidence="2">Uncharacterized protein</fullName>
    </submittedName>
</protein>
<proteinExistence type="predicted"/>
<organism evidence="2">
    <name type="scientific">marine sediment metagenome</name>
    <dbReference type="NCBI Taxonomy" id="412755"/>
    <lineage>
        <taxon>unclassified sequences</taxon>
        <taxon>metagenomes</taxon>
        <taxon>ecological metagenomes</taxon>
    </lineage>
</organism>
<comment type="caution">
    <text evidence="2">The sequence shown here is derived from an EMBL/GenBank/DDBJ whole genome shotgun (WGS) entry which is preliminary data.</text>
</comment>
<evidence type="ECO:0000313" key="2">
    <source>
        <dbReference type="EMBL" id="GAH60285.1"/>
    </source>
</evidence>
<gene>
    <name evidence="2" type="ORF">S03H2_33046</name>
</gene>
<feature type="region of interest" description="Disordered" evidence="1">
    <location>
        <begin position="1"/>
        <end position="29"/>
    </location>
</feature>
<dbReference type="EMBL" id="BARU01020104">
    <property type="protein sequence ID" value="GAH60285.1"/>
    <property type="molecule type" value="Genomic_DNA"/>
</dbReference>